<gene>
    <name evidence="2" type="ORF">BJY24_005612</name>
</gene>
<keyword evidence="3" id="KW-1185">Reference proteome</keyword>
<dbReference type="SUPFAM" id="SSF55469">
    <property type="entry name" value="FMN-dependent nitroreductase-like"/>
    <property type="match status" value="1"/>
</dbReference>
<reference evidence="2 3" key="1">
    <citation type="submission" date="2020-08" db="EMBL/GenBank/DDBJ databases">
        <title>Sequencing the genomes of 1000 actinobacteria strains.</title>
        <authorList>
            <person name="Klenk H.-P."/>
        </authorList>
    </citation>
    <scope>NUCLEOTIDE SEQUENCE [LARGE SCALE GENOMIC DNA]</scope>
    <source>
        <strain evidence="2 3">DSM 43582</strain>
    </source>
</reference>
<dbReference type="Proteomes" id="UP000540412">
    <property type="component" value="Unassembled WGS sequence"/>
</dbReference>
<comment type="caution">
    <text evidence="2">The sequence shown here is derived from an EMBL/GenBank/DDBJ whole genome shotgun (WGS) entry which is preliminary data.</text>
</comment>
<dbReference type="InterPro" id="IPR050627">
    <property type="entry name" value="Nitroreductase/BluB"/>
</dbReference>
<feature type="region of interest" description="Disordered" evidence="1">
    <location>
        <begin position="209"/>
        <end position="230"/>
    </location>
</feature>
<name>A0A7W9PIG4_9NOCA</name>
<dbReference type="InterPro" id="IPR000415">
    <property type="entry name" value="Nitroreductase-like"/>
</dbReference>
<organism evidence="2 3">
    <name type="scientific">Nocardia transvalensis</name>
    <dbReference type="NCBI Taxonomy" id="37333"/>
    <lineage>
        <taxon>Bacteria</taxon>
        <taxon>Bacillati</taxon>
        <taxon>Actinomycetota</taxon>
        <taxon>Actinomycetes</taxon>
        <taxon>Mycobacteriales</taxon>
        <taxon>Nocardiaceae</taxon>
        <taxon>Nocardia</taxon>
    </lineage>
</organism>
<dbReference type="PANTHER" id="PTHR23026">
    <property type="entry name" value="NADPH NITROREDUCTASE"/>
    <property type="match status" value="1"/>
</dbReference>
<evidence type="ECO:0000313" key="3">
    <source>
        <dbReference type="Proteomes" id="UP000540412"/>
    </source>
</evidence>
<dbReference type="Gene3D" id="3.40.109.10">
    <property type="entry name" value="NADH Oxidase"/>
    <property type="match status" value="1"/>
</dbReference>
<dbReference type="GO" id="GO:0016491">
    <property type="term" value="F:oxidoreductase activity"/>
    <property type="evidence" value="ECO:0007669"/>
    <property type="project" value="InterPro"/>
</dbReference>
<dbReference type="NCBIfam" id="NF047509">
    <property type="entry name" value="Rv3131_FMN_oxido"/>
    <property type="match status" value="1"/>
</dbReference>
<evidence type="ECO:0000256" key="1">
    <source>
        <dbReference type="SAM" id="MobiDB-lite"/>
    </source>
</evidence>
<dbReference type="PANTHER" id="PTHR23026:SF123">
    <property type="entry name" value="NAD(P)H NITROREDUCTASE RV3131-RELATED"/>
    <property type="match status" value="1"/>
</dbReference>
<dbReference type="AlphaFoldDB" id="A0A7W9PIG4"/>
<accession>A0A7W9PIG4</accession>
<evidence type="ECO:0000313" key="2">
    <source>
        <dbReference type="EMBL" id="MBB5916700.1"/>
    </source>
</evidence>
<dbReference type="RefSeq" id="WP_040754146.1">
    <property type="nucleotide sequence ID" value="NZ_JACHIT010000002.1"/>
</dbReference>
<dbReference type="EMBL" id="JACHIT010000002">
    <property type="protein sequence ID" value="MBB5916700.1"/>
    <property type="molecule type" value="Genomic_DNA"/>
</dbReference>
<protein>
    <submittedName>
        <fullName evidence="2">Nitroreductase</fullName>
    </submittedName>
</protein>
<proteinExistence type="predicted"/>
<sequence>MTNAPASDVIEKAVLLAGRAPSLHNSQPWRWVFDGTELHLHTVRERMLTVTDASGRQMILGCGIALGHLRAAMAAAGWRTIVDRFPNPNDHEHLATVRFARARVVTDGDRDRADAIVRRHTDRAPFAAPPGWDTFETILRTTFDPADATLDTISDDYRPALAHASELTAALRRYDSGYHAELQWWTGHVVGRAGVPREALVPSERRNRVPVARRLPSGTAAPSPDEPETDRSTILLLSTDDDSAGCLLSCGEVLSAVLLECTLAGYATCPLTHLTEVPRARAVVAGIVGRKTLPQVLIRVGAARASDDRTEPTPRLPLAEILEVPEGIQP</sequence>